<feature type="compositionally biased region" description="Polar residues" evidence="1">
    <location>
        <begin position="55"/>
        <end position="65"/>
    </location>
</feature>
<gene>
    <name evidence="3" type="ORF">IW256_004298</name>
</gene>
<feature type="region of interest" description="Disordered" evidence="1">
    <location>
        <begin position="27"/>
        <end position="77"/>
    </location>
</feature>
<keyword evidence="4" id="KW-1185">Reference proteome</keyword>
<feature type="signal peptide" evidence="2">
    <location>
        <begin position="1"/>
        <end position="25"/>
    </location>
</feature>
<name>A0A931GKH5_9ACTN</name>
<feature type="chain" id="PRO_5037588715" evidence="2">
    <location>
        <begin position="26"/>
        <end position="258"/>
    </location>
</feature>
<evidence type="ECO:0000256" key="1">
    <source>
        <dbReference type="SAM" id="MobiDB-lite"/>
    </source>
</evidence>
<organism evidence="3 4">
    <name type="scientific">Actinomadura viridis</name>
    <dbReference type="NCBI Taxonomy" id="58110"/>
    <lineage>
        <taxon>Bacteria</taxon>
        <taxon>Bacillati</taxon>
        <taxon>Actinomycetota</taxon>
        <taxon>Actinomycetes</taxon>
        <taxon>Streptosporangiales</taxon>
        <taxon>Thermomonosporaceae</taxon>
        <taxon>Actinomadura</taxon>
    </lineage>
</organism>
<evidence type="ECO:0000313" key="3">
    <source>
        <dbReference type="EMBL" id="MBG6090185.1"/>
    </source>
</evidence>
<sequence length="258" mass="27422">MRVGARGAVVLVMCVFGAGCGSGSAASTGALEAGPPTATGSSGSAPAVTDPSAAPSPSDTAQGTGASPAGPPEPLGKARSWRITTYYTVVQTFHGGPLKPVRGCPELHCKWGRTPLGSYPKDFLKEIQTEGSGRITTGPHRGRYLNWSHSVGWWLDDSTRDSTARPLKAWSSAAADRDVLARGQRFRIVDCGRDWRGRPVAEEVCARFRTATWKVTDLFRPGYGGEHHADVYIGEETGPGFKKSPFYTTLRKATIAAS</sequence>
<reference evidence="3" key="1">
    <citation type="submission" date="2020-11" db="EMBL/GenBank/DDBJ databases">
        <title>Sequencing the genomes of 1000 actinobacteria strains.</title>
        <authorList>
            <person name="Klenk H.-P."/>
        </authorList>
    </citation>
    <scope>NUCLEOTIDE SEQUENCE</scope>
    <source>
        <strain evidence="3">DSM 43175</strain>
    </source>
</reference>
<dbReference type="RefSeq" id="WP_197012682.1">
    <property type="nucleotide sequence ID" value="NZ_BAABES010000021.1"/>
</dbReference>
<dbReference type="AlphaFoldDB" id="A0A931GKH5"/>
<dbReference type="EMBL" id="JADOUA010000001">
    <property type="protein sequence ID" value="MBG6090185.1"/>
    <property type="molecule type" value="Genomic_DNA"/>
</dbReference>
<protein>
    <submittedName>
        <fullName evidence="3">Uncharacterized protein</fullName>
    </submittedName>
</protein>
<comment type="caution">
    <text evidence="3">The sequence shown here is derived from an EMBL/GenBank/DDBJ whole genome shotgun (WGS) entry which is preliminary data.</text>
</comment>
<dbReference type="Proteomes" id="UP000614047">
    <property type="component" value="Unassembled WGS sequence"/>
</dbReference>
<keyword evidence="2" id="KW-0732">Signal</keyword>
<evidence type="ECO:0000256" key="2">
    <source>
        <dbReference type="SAM" id="SignalP"/>
    </source>
</evidence>
<evidence type="ECO:0000313" key="4">
    <source>
        <dbReference type="Proteomes" id="UP000614047"/>
    </source>
</evidence>
<dbReference type="PROSITE" id="PS51257">
    <property type="entry name" value="PROKAR_LIPOPROTEIN"/>
    <property type="match status" value="1"/>
</dbReference>
<accession>A0A931GKH5</accession>
<proteinExistence type="predicted"/>